<dbReference type="AlphaFoldDB" id="A0A250XBQ5"/>
<feature type="compositionally biased region" description="Polar residues" evidence="1">
    <location>
        <begin position="332"/>
        <end position="344"/>
    </location>
</feature>
<feature type="region of interest" description="Disordered" evidence="1">
    <location>
        <begin position="370"/>
        <end position="403"/>
    </location>
</feature>
<evidence type="ECO:0000313" key="3">
    <source>
        <dbReference type="Proteomes" id="UP000232323"/>
    </source>
</evidence>
<dbReference type="Proteomes" id="UP000232323">
    <property type="component" value="Unassembled WGS sequence"/>
</dbReference>
<comment type="caution">
    <text evidence="2">The sequence shown here is derived from an EMBL/GenBank/DDBJ whole genome shotgun (WGS) entry which is preliminary data.</text>
</comment>
<organism evidence="2 3">
    <name type="scientific">Chlamydomonas eustigma</name>
    <dbReference type="NCBI Taxonomy" id="1157962"/>
    <lineage>
        <taxon>Eukaryota</taxon>
        <taxon>Viridiplantae</taxon>
        <taxon>Chlorophyta</taxon>
        <taxon>core chlorophytes</taxon>
        <taxon>Chlorophyceae</taxon>
        <taxon>CS clade</taxon>
        <taxon>Chlamydomonadales</taxon>
        <taxon>Chlamydomonadaceae</taxon>
        <taxon>Chlamydomonas</taxon>
    </lineage>
</organism>
<feature type="compositionally biased region" description="Pro residues" evidence="1">
    <location>
        <begin position="387"/>
        <end position="397"/>
    </location>
</feature>
<gene>
    <name evidence="2" type="ORF">CEUSTIGMA_g7934.t1</name>
</gene>
<feature type="compositionally biased region" description="Polar residues" evidence="1">
    <location>
        <begin position="459"/>
        <end position="468"/>
    </location>
</feature>
<feature type="compositionally biased region" description="Low complexity" evidence="1">
    <location>
        <begin position="377"/>
        <end position="386"/>
    </location>
</feature>
<evidence type="ECO:0000256" key="1">
    <source>
        <dbReference type="SAM" id="MobiDB-lite"/>
    </source>
</evidence>
<feature type="region of interest" description="Disordered" evidence="1">
    <location>
        <begin position="330"/>
        <end position="352"/>
    </location>
</feature>
<dbReference type="EMBL" id="BEGY01000053">
    <property type="protein sequence ID" value="GAX80496.1"/>
    <property type="molecule type" value="Genomic_DNA"/>
</dbReference>
<protein>
    <submittedName>
        <fullName evidence="2">Uncharacterized protein</fullName>
    </submittedName>
</protein>
<reference evidence="2 3" key="1">
    <citation type="submission" date="2017-08" db="EMBL/GenBank/DDBJ databases">
        <title>Acidophilic green algal genome provides insights into adaptation to an acidic environment.</title>
        <authorList>
            <person name="Hirooka S."/>
            <person name="Hirose Y."/>
            <person name="Kanesaki Y."/>
            <person name="Higuchi S."/>
            <person name="Fujiwara T."/>
            <person name="Onuma R."/>
            <person name="Era A."/>
            <person name="Ohbayashi R."/>
            <person name="Uzuka A."/>
            <person name="Nozaki H."/>
            <person name="Yoshikawa H."/>
            <person name="Miyagishima S.Y."/>
        </authorList>
    </citation>
    <scope>NUCLEOTIDE SEQUENCE [LARGE SCALE GENOMIC DNA]</scope>
    <source>
        <strain evidence="2 3">NIES-2499</strain>
    </source>
</reference>
<name>A0A250XBQ5_9CHLO</name>
<feature type="compositionally biased region" description="Polar residues" evidence="1">
    <location>
        <begin position="479"/>
        <end position="488"/>
    </location>
</feature>
<keyword evidence="3" id="KW-1185">Reference proteome</keyword>
<feature type="region of interest" description="Disordered" evidence="1">
    <location>
        <begin position="62"/>
        <end position="99"/>
    </location>
</feature>
<evidence type="ECO:0000313" key="2">
    <source>
        <dbReference type="EMBL" id="GAX80496.1"/>
    </source>
</evidence>
<feature type="compositionally biased region" description="Polar residues" evidence="1">
    <location>
        <begin position="63"/>
        <end position="83"/>
    </location>
</feature>
<feature type="region of interest" description="Disordered" evidence="1">
    <location>
        <begin position="458"/>
        <end position="523"/>
    </location>
</feature>
<feature type="compositionally biased region" description="Basic and acidic residues" evidence="1">
    <location>
        <begin position="84"/>
        <end position="93"/>
    </location>
</feature>
<feature type="region of interest" description="Disordered" evidence="1">
    <location>
        <begin position="232"/>
        <end position="264"/>
    </location>
</feature>
<feature type="region of interest" description="Disordered" evidence="1">
    <location>
        <begin position="128"/>
        <end position="154"/>
    </location>
</feature>
<proteinExistence type="predicted"/>
<accession>A0A250XBQ5</accession>
<sequence>MTMEQNTTSAALQQIWTFQPDFSTSLANSSSPMSSSTYSSVSASSLRHSSHSVHVADYLGSASPVSETSRGLSNRKTLQSQRTNSEDGPDRRASQQASVLFSSEPTVVRFRRNQGRCSLLSHCSSPHDVGRQLQTVPSPPSMPRHPSALAGSPKRSHFNKAIMSSALPGEYVERNTLRATSDLTTVTVVDTPAVRRYASQIVSEARSELQILISSSSAILHPEVLLKDEVKAGGEHPSPSVQTHDKSIPGAPPSPYAKSANPSHTVPVLKHQLAQLIRSFRSATSEGTGRDSPDEELYEYSTYNVFEAEEDRQDQNHQLGYIVAIQPRDHSYGTSNADNRSHSLPQPFPPFRKASRSFLDDLGERTGSSSSLYFVGPSSPSLVNSSPPEPSMLPRPRTPSMHGGFNRQQSGVFQMPNNSETLLKLHLGYEGPRHNEESFSAPLKLIEPPSPELIHQISRLRSSRSVTGDGTGRDPRSPSMASRKSLPSRSILDEFDGRRQLSSASLEGQHKQGPHCVMFGGLP</sequence>